<dbReference type="Pfam" id="PF02245">
    <property type="entry name" value="Pur_DNA_glyco"/>
    <property type="match status" value="1"/>
</dbReference>
<evidence type="ECO:0000256" key="5">
    <source>
        <dbReference type="HAMAP-Rule" id="MF_00527"/>
    </source>
</evidence>
<comment type="caution">
    <text evidence="6">The sequence shown here is derived from an EMBL/GenBank/DDBJ whole genome shotgun (WGS) entry which is preliminary data.</text>
</comment>
<dbReference type="PANTHER" id="PTHR10429">
    <property type="entry name" value="DNA-3-METHYLADENINE GLYCOSYLASE"/>
    <property type="match status" value="1"/>
</dbReference>
<dbReference type="Proteomes" id="UP000176192">
    <property type="component" value="Unassembled WGS sequence"/>
</dbReference>
<dbReference type="CDD" id="cd00540">
    <property type="entry name" value="AAG"/>
    <property type="match status" value="1"/>
</dbReference>
<gene>
    <name evidence="6" type="ORF">A3G06_02280</name>
</gene>
<evidence type="ECO:0000256" key="2">
    <source>
        <dbReference type="ARBA" id="ARBA00022763"/>
    </source>
</evidence>
<protein>
    <recommendedName>
        <fullName evidence="5">Putative 3-methyladenine DNA glycosylase</fullName>
        <ecNumber evidence="5">3.2.2.-</ecNumber>
    </recommendedName>
</protein>
<dbReference type="InterPro" id="IPR011034">
    <property type="entry name" value="Formyl_transferase-like_C_sf"/>
</dbReference>
<evidence type="ECO:0000256" key="4">
    <source>
        <dbReference type="ARBA" id="ARBA00023204"/>
    </source>
</evidence>
<dbReference type="Gene3D" id="3.10.300.10">
    <property type="entry name" value="Methylpurine-DNA glycosylase (MPG)"/>
    <property type="match status" value="2"/>
</dbReference>
<dbReference type="HAMAP" id="MF_00527">
    <property type="entry name" value="3MGH"/>
    <property type="match status" value="1"/>
</dbReference>
<organism evidence="6 7">
    <name type="scientific">Candidatus Nomurabacteria bacterium RIFCSPLOWO2_12_FULL_46_14</name>
    <dbReference type="NCBI Taxonomy" id="1801797"/>
    <lineage>
        <taxon>Bacteria</taxon>
        <taxon>Candidatus Nomuraibacteriota</taxon>
    </lineage>
</organism>
<dbReference type="NCBIfam" id="TIGR00567">
    <property type="entry name" value="3mg"/>
    <property type="match status" value="1"/>
</dbReference>
<evidence type="ECO:0000313" key="7">
    <source>
        <dbReference type="Proteomes" id="UP000176192"/>
    </source>
</evidence>
<dbReference type="EMBL" id="MFVV01000034">
    <property type="protein sequence ID" value="OGJ02786.1"/>
    <property type="molecule type" value="Genomic_DNA"/>
</dbReference>
<dbReference type="GO" id="GO:0003677">
    <property type="term" value="F:DNA binding"/>
    <property type="evidence" value="ECO:0007669"/>
    <property type="project" value="InterPro"/>
</dbReference>
<dbReference type="AlphaFoldDB" id="A0A1F6Y8Y0"/>
<accession>A0A1F6Y8Y0</accession>
<comment type="similarity">
    <text evidence="1 5">Belongs to the DNA glycosylase MPG family.</text>
</comment>
<dbReference type="GO" id="GO:0006284">
    <property type="term" value="P:base-excision repair"/>
    <property type="evidence" value="ECO:0007669"/>
    <property type="project" value="InterPro"/>
</dbReference>
<dbReference type="GO" id="GO:0003905">
    <property type="term" value="F:alkylbase DNA N-glycosylase activity"/>
    <property type="evidence" value="ECO:0007669"/>
    <property type="project" value="InterPro"/>
</dbReference>
<dbReference type="SUPFAM" id="SSF50486">
    <property type="entry name" value="FMT C-terminal domain-like"/>
    <property type="match status" value="1"/>
</dbReference>
<evidence type="ECO:0000256" key="3">
    <source>
        <dbReference type="ARBA" id="ARBA00022801"/>
    </source>
</evidence>
<reference evidence="6 7" key="1">
    <citation type="journal article" date="2016" name="Nat. Commun.">
        <title>Thousands of microbial genomes shed light on interconnected biogeochemical processes in an aquifer system.</title>
        <authorList>
            <person name="Anantharaman K."/>
            <person name="Brown C.T."/>
            <person name="Hug L.A."/>
            <person name="Sharon I."/>
            <person name="Castelle C.J."/>
            <person name="Probst A.J."/>
            <person name="Thomas B.C."/>
            <person name="Singh A."/>
            <person name="Wilkins M.J."/>
            <person name="Karaoz U."/>
            <person name="Brodie E.L."/>
            <person name="Williams K.H."/>
            <person name="Hubbard S.S."/>
            <person name="Banfield J.F."/>
        </authorList>
    </citation>
    <scope>NUCLEOTIDE SEQUENCE [LARGE SCALE GENOMIC DNA]</scope>
</reference>
<keyword evidence="3 5" id="KW-0378">Hydrolase</keyword>
<dbReference type="PANTHER" id="PTHR10429:SF0">
    <property type="entry name" value="DNA-3-METHYLADENINE GLYCOSYLASE"/>
    <property type="match status" value="1"/>
</dbReference>
<proteinExistence type="inferred from homology"/>
<dbReference type="EC" id="3.2.2.-" evidence="5"/>
<name>A0A1F6Y8Y0_9BACT</name>
<sequence>MSKIIGKKFFDRKTLTVARNLAGQYLVRKIGKKIIRERITEVEAYVGPQDLACHASRGRTPRTETMFCPAGTIYVYFVYGMHYMLNIVTEGEGYPAAVLIRGTENFKGPGVLTRELRIDKKLNGKKVSRASGLWLEYSEKISGLKKKIKSSPRIGVNYAGPIWSQKKYRFTID</sequence>
<keyword evidence="4 5" id="KW-0234">DNA repair</keyword>
<dbReference type="InterPro" id="IPR036995">
    <property type="entry name" value="MPG_sf"/>
</dbReference>
<evidence type="ECO:0000256" key="1">
    <source>
        <dbReference type="ARBA" id="ARBA00009232"/>
    </source>
</evidence>
<evidence type="ECO:0000313" key="6">
    <source>
        <dbReference type="EMBL" id="OGJ02786.1"/>
    </source>
</evidence>
<keyword evidence="2 5" id="KW-0227">DNA damage</keyword>
<dbReference type="InterPro" id="IPR003180">
    <property type="entry name" value="MPG"/>
</dbReference>